<evidence type="ECO:0000313" key="2">
    <source>
        <dbReference type="Proteomes" id="UP000198929"/>
    </source>
</evidence>
<evidence type="ECO:0000313" key="1">
    <source>
        <dbReference type="EMBL" id="SES29626.1"/>
    </source>
</evidence>
<gene>
    <name evidence="1" type="ORF">SAMN05661109_02572</name>
</gene>
<dbReference type="InterPro" id="IPR058303">
    <property type="entry name" value="DUF7990"/>
</dbReference>
<keyword evidence="2" id="KW-1185">Reference proteome</keyword>
<proteinExistence type="predicted"/>
<reference evidence="2" key="1">
    <citation type="submission" date="2016-10" db="EMBL/GenBank/DDBJ databases">
        <authorList>
            <person name="Varghese N."/>
            <person name="Submissions S."/>
        </authorList>
    </citation>
    <scope>NUCLEOTIDE SEQUENCE [LARGE SCALE GENOMIC DNA]</scope>
    <source>
        <strain evidence="2">DSM 20524</strain>
    </source>
</reference>
<organism evidence="1 2">
    <name type="scientific">Corynebacterium cystitidis DSM 20524</name>
    <dbReference type="NCBI Taxonomy" id="1121357"/>
    <lineage>
        <taxon>Bacteria</taxon>
        <taxon>Bacillati</taxon>
        <taxon>Actinomycetota</taxon>
        <taxon>Actinomycetes</taxon>
        <taxon>Mycobacteriales</taxon>
        <taxon>Corynebacteriaceae</taxon>
        <taxon>Corynebacterium</taxon>
    </lineage>
</organism>
<dbReference type="AlphaFoldDB" id="A0A1H9W6M7"/>
<dbReference type="InterPro" id="IPR047717">
    <property type="entry name" value="CC_star_Cory"/>
</dbReference>
<name>A0A1H9W6M7_9CORY</name>
<dbReference type="EMBL" id="FOGQ01000017">
    <property type="protein sequence ID" value="SES29626.1"/>
    <property type="molecule type" value="Genomic_DNA"/>
</dbReference>
<dbReference type="Proteomes" id="UP000198929">
    <property type="component" value="Unassembled WGS sequence"/>
</dbReference>
<dbReference type="NCBIfam" id="NF041419">
    <property type="entry name" value="CC_star_Cory"/>
    <property type="match status" value="1"/>
</dbReference>
<dbReference type="STRING" id="1121357.SAMN05661109_02572"/>
<evidence type="ECO:0008006" key="3">
    <source>
        <dbReference type="Google" id="ProtNLM"/>
    </source>
</evidence>
<protein>
    <recommendedName>
        <fullName evidence="3">DNA helicase</fullName>
    </recommendedName>
</protein>
<accession>A0A1H9W6M7</accession>
<dbReference type="Pfam" id="PF25952">
    <property type="entry name" value="DUF7990"/>
    <property type="match status" value="1"/>
</dbReference>
<sequence length="93" mass="10614">MAPGALNKLRNTLRAFSDGLNEVYHAPYRAAFARSQQEEDDLFLMLVASEALGIPNPATYYTLELLPLVYEDFHSWHTRMGMERSPLENFSCC</sequence>